<dbReference type="AlphaFoldDB" id="A0A917ZD84"/>
<accession>A0A917ZD84</accession>
<sequence>MVAGTQCIGDGPGRVEFGKGALTVVEAEYVALVSLIDGHCQHRGRIKAARKQDNGLPGGFSHAKLFRLDPVGQGTEPQRL</sequence>
<reference evidence="1 2" key="1">
    <citation type="journal article" date="2014" name="Int. J. Syst. Evol. Microbiol.">
        <title>Complete genome sequence of Corynebacterium casei LMG S-19264T (=DSM 44701T), isolated from a smear-ripened cheese.</title>
        <authorList>
            <consortium name="US DOE Joint Genome Institute (JGI-PGF)"/>
            <person name="Walter F."/>
            <person name="Albersmeier A."/>
            <person name="Kalinowski J."/>
            <person name="Ruckert C."/>
        </authorList>
    </citation>
    <scope>NUCLEOTIDE SEQUENCE [LARGE SCALE GENOMIC DNA]</scope>
    <source>
        <strain evidence="1 2">CGMCC 1.7286</strain>
    </source>
</reference>
<keyword evidence="2" id="KW-1185">Reference proteome</keyword>
<comment type="caution">
    <text evidence="1">The sequence shown here is derived from an EMBL/GenBank/DDBJ whole genome shotgun (WGS) entry which is preliminary data.</text>
</comment>
<gene>
    <name evidence="1" type="ORF">GCM10011348_17880</name>
</gene>
<proteinExistence type="predicted"/>
<evidence type="ECO:0000313" key="2">
    <source>
        <dbReference type="Proteomes" id="UP000599578"/>
    </source>
</evidence>
<name>A0A917ZD84_9GAMM</name>
<dbReference type="EMBL" id="BMLT01000004">
    <property type="protein sequence ID" value="GGO80671.1"/>
    <property type="molecule type" value="Genomic_DNA"/>
</dbReference>
<protein>
    <submittedName>
        <fullName evidence="1">Uncharacterized protein</fullName>
    </submittedName>
</protein>
<organism evidence="1 2">
    <name type="scientific">Marinobacterium nitratireducens</name>
    <dbReference type="NCBI Taxonomy" id="518897"/>
    <lineage>
        <taxon>Bacteria</taxon>
        <taxon>Pseudomonadati</taxon>
        <taxon>Pseudomonadota</taxon>
        <taxon>Gammaproteobacteria</taxon>
        <taxon>Oceanospirillales</taxon>
        <taxon>Oceanospirillaceae</taxon>
        <taxon>Marinobacterium</taxon>
    </lineage>
</organism>
<evidence type="ECO:0000313" key="1">
    <source>
        <dbReference type="EMBL" id="GGO80671.1"/>
    </source>
</evidence>
<dbReference type="Proteomes" id="UP000599578">
    <property type="component" value="Unassembled WGS sequence"/>
</dbReference>